<dbReference type="AlphaFoldDB" id="A0AA36D4E9"/>
<comment type="caution">
    <text evidence="2">The sequence shown here is derived from an EMBL/GenBank/DDBJ whole genome shotgun (WGS) entry which is preliminary data.</text>
</comment>
<sequence length="67" mass="7656">MIRTLLLALFLALAVFAEYQLEAEDGMNPNFFRFGRSYRGTGRTHHVALNALRQLASDRSSVLRPQF</sequence>
<feature type="chain" id="PRO_5041404677" evidence="1">
    <location>
        <begin position="18"/>
        <end position="67"/>
    </location>
</feature>
<reference evidence="2" key="1">
    <citation type="submission" date="2023-06" db="EMBL/GenBank/DDBJ databases">
        <authorList>
            <person name="Delattre M."/>
        </authorList>
    </citation>
    <scope>NUCLEOTIDE SEQUENCE</scope>
    <source>
        <strain evidence="2">AF72</strain>
    </source>
</reference>
<keyword evidence="3" id="KW-1185">Reference proteome</keyword>
<evidence type="ECO:0000313" key="2">
    <source>
        <dbReference type="EMBL" id="CAJ0579627.1"/>
    </source>
</evidence>
<feature type="non-terminal residue" evidence="2">
    <location>
        <position position="67"/>
    </location>
</feature>
<accession>A0AA36D4E9</accession>
<keyword evidence="1" id="KW-0732">Signal</keyword>
<organism evidence="2 3">
    <name type="scientific">Mesorhabditis spiculigera</name>
    <dbReference type="NCBI Taxonomy" id="96644"/>
    <lineage>
        <taxon>Eukaryota</taxon>
        <taxon>Metazoa</taxon>
        <taxon>Ecdysozoa</taxon>
        <taxon>Nematoda</taxon>
        <taxon>Chromadorea</taxon>
        <taxon>Rhabditida</taxon>
        <taxon>Rhabditina</taxon>
        <taxon>Rhabditomorpha</taxon>
        <taxon>Rhabditoidea</taxon>
        <taxon>Rhabditidae</taxon>
        <taxon>Mesorhabditinae</taxon>
        <taxon>Mesorhabditis</taxon>
    </lineage>
</organism>
<feature type="signal peptide" evidence="1">
    <location>
        <begin position="1"/>
        <end position="17"/>
    </location>
</feature>
<gene>
    <name evidence="2" type="ORF">MSPICULIGERA_LOCUS17838</name>
</gene>
<evidence type="ECO:0000256" key="1">
    <source>
        <dbReference type="SAM" id="SignalP"/>
    </source>
</evidence>
<dbReference type="Proteomes" id="UP001177023">
    <property type="component" value="Unassembled WGS sequence"/>
</dbReference>
<name>A0AA36D4E9_9BILA</name>
<evidence type="ECO:0000313" key="3">
    <source>
        <dbReference type="Proteomes" id="UP001177023"/>
    </source>
</evidence>
<protein>
    <submittedName>
        <fullName evidence="2">Uncharacterized protein</fullName>
    </submittedName>
</protein>
<dbReference type="EMBL" id="CATQJA010002657">
    <property type="protein sequence ID" value="CAJ0579627.1"/>
    <property type="molecule type" value="Genomic_DNA"/>
</dbReference>
<proteinExistence type="predicted"/>